<evidence type="ECO:0000256" key="1">
    <source>
        <dbReference type="SAM" id="MobiDB-lite"/>
    </source>
</evidence>
<proteinExistence type="predicted"/>
<protein>
    <submittedName>
        <fullName evidence="3">Uncharacterized protein</fullName>
    </submittedName>
</protein>
<evidence type="ECO:0000256" key="2">
    <source>
        <dbReference type="SAM" id="Phobius"/>
    </source>
</evidence>
<dbReference type="Gene3D" id="1.20.5.190">
    <property type="match status" value="1"/>
</dbReference>
<dbReference type="AlphaFoldDB" id="A0A376W3V0"/>
<keyword evidence="2" id="KW-0812">Transmembrane</keyword>
<evidence type="ECO:0000313" key="3">
    <source>
        <dbReference type="EMBL" id="STJ18119.1"/>
    </source>
</evidence>
<dbReference type="EMBL" id="UGCV01000008">
    <property type="protein sequence ID" value="STJ18119.1"/>
    <property type="molecule type" value="Genomic_DNA"/>
</dbReference>
<name>A0A376W3V0_ECOLX</name>
<keyword evidence="2" id="KW-0472">Membrane</keyword>
<feature type="region of interest" description="Disordered" evidence="1">
    <location>
        <begin position="30"/>
        <end position="54"/>
    </location>
</feature>
<feature type="transmembrane region" description="Helical" evidence="2">
    <location>
        <begin position="121"/>
        <end position="145"/>
    </location>
</feature>
<organism evidence="3 4">
    <name type="scientific">Escherichia coli</name>
    <dbReference type="NCBI Taxonomy" id="562"/>
    <lineage>
        <taxon>Bacteria</taxon>
        <taxon>Pseudomonadati</taxon>
        <taxon>Pseudomonadota</taxon>
        <taxon>Gammaproteobacteria</taxon>
        <taxon>Enterobacterales</taxon>
        <taxon>Enterobacteriaceae</taxon>
        <taxon>Escherichia</taxon>
    </lineage>
</organism>
<reference evidence="3 4" key="1">
    <citation type="submission" date="2018-06" db="EMBL/GenBank/DDBJ databases">
        <authorList>
            <consortium name="Pathogen Informatics"/>
            <person name="Doyle S."/>
        </authorList>
    </citation>
    <scope>NUCLEOTIDE SEQUENCE [LARGE SCALE GENOMIC DNA]</scope>
    <source>
        <strain evidence="3 4">NCTC9081</strain>
    </source>
</reference>
<gene>
    <name evidence="3" type="ORF">NCTC9081_03593</name>
</gene>
<accession>A0A376W3V0</accession>
<dbReference type="RefSeq" id="WP_023140623.1">
    <property type="nucleotide sequence ID" value="NZ_BFGB01000003.1"/>
</dbReference>
<keyword evidence="2" id="KW-1133">Transmembrane helix</keyword>
<evidence type="ECO:0000313" key="4">
    <source>
        <dbReference type="Proteomes" id="UP000254716"/>
    </source>
</evidence>
<dbReference type="Proteomes" id="UP000254716">
    <property type="component" value="Unassembled WGS sequence"/>
</dbReference>
<sequence>MKHGYYEAPNLTEKLEQAARSSSLHTAAFSQSAGMSGGNVPMLQSSGSGGSGSNNVLESKVAKLESDVSYIRRDVDELKTDVKSIDRNMIAVLERLDSIKDSLAKKPSIDAVDRKISDAKLAVLLGVPAIIAAGTGLYKLSMYFFL</sequence>